<evidence type="ECO:0000313" key="2">
    <source>
        <dbReference type="EMBL" id="GAA3893239.1"/>
    </source>
</evidence>
<name>A0ABP7L544_9GAMM</name>
<feature type="coiled-coil region" evidence="1">
    <location>
        <begin position="24"/>
        <end position="54"/>
    </location>
</feature>
<dbReference type="Proteomes" id="UP001499994">
    <property type="component" value="Unassembled WGS sequence"/>
</dbReference>
<protein>
    <recommendedName>
        <fullName evidence="4">YfhD family protein</fullName>
    </recommendedName>
</protein>
<keyword evidence="3" id="KW-1185">Reference proteome</keyword>
<accession>A0ABP7L544</accession>
<keyword evidence="1" id="KW-0175">Coiled coil</keyword>
<evidence type="ECO:0000313" key="3">
    <source>
        <dbReference type="Proteomes" id="UP001499994"/>
    </source>
</evidence>
<sequence>MDDKKPQDTKINEGFAKVHNAGELVSEEEIAHLAEKAKEEAKANMEKHEAKKSQKK</sequence>
<dbReference type="RefSeq" id="WP_165907104.1">
    <property type="nucleotide sequence ID" value="NZ_BAABDG010000002.1"/>
</dbReference>
<proteinExistence type="predicted"/>
<comment type="caution">
    <text evidence="2">The sequence shown here is derived from an EMBL/GenBank/DDBJ whole genome shotgun (WGS) entry which is preliminary data.</text>
</comment>
<organism evidence="2 3">
    <name type="scientific">Gibbsiella dentisursi</name>
    <dbReference type="NCBI Taxonomy" id="796890"/>
    <lineage>
        <taxon>Bacteria</taxon>
        <taxon>Pseudomonadati</taxon>
        <taxon>Pseudomonadota</taxon>
        <taxon>Gammaproteobacteria</taxon>
        <taxon>Enterobacterales</taxon>
        <taxon>Yersiniaceae</taxon>
        <taxon>Gibbsiella</taxon>
    </lineage>
</organism>
<evidence type="ECO:0000256" key="1">
    <source>
        <dbReference type="SAM" id="Coils"/>
    </source>
</evidence>
<dbReference type="EMBL" id="BAABDG010000002">
    <property type="protein sequence ID" value="GAA3893239.1"/>
    <property type="molecule type" value="Genomic_DNA"/>
</dbReference>
<evidence type="ECO:0008006" key="4">
    <source>
        <dbReference type="Google" id="ProtNLM"/>
    </source>
</evidence>
<reference evidence="3" key="1">
    <citation type="journal article" date="2019" name="Int. J. Syst. Evol. Microbiol.">
        <title>The Global Catalogue of Microorganisms (GCM) 10K type strain sequencing project: providing services to taxonomists for standard genome sequencing and annotation.</title>
        <authorList>
            <consortium name="The Broad Institute Genomics Platform"/>
            <consortium name="The Broad Institute Genome Sequencing Center for Infectious Disease"/>
            <person name="Wu L."/>
            <person name="Ma J."/>
        </authorList>
    </citation>
    <scope>NUCLEOTIDE SEQUENCE [LARGE SCALE GENOMIC DNA]</scope>
    <source>
        <strain evidence="3">JCM 17201</strain>
    </source>
</reference>
<gene>
    <name evidence="2" type="ORF">GCM10022405_18420</name>
</gene>